<accession>A0A6N9TXQ3</accession>
<dbReference type="InterPro" id="IPR046865">
    <property type="entry name" value="FapA_b_solenoid"/>
</dbReference>
<protein>
    <submittedName>
        <fullName evidence="3">DUF342 domain-containing protein</fullName>
    </submittedName>
</protein>
<dbReference type="EMBL" id="JAAGRR010000139">
    <property type="protein sequence ID" value="NDY43256.1"/>
    <property type="molecule type" value="Genomic_DNA"/>
</dbReference>
<dbReference type="Proteomes" id="UP000469346">
    <property type="component" value="Unassembled WGS sequence"/>
</dbReference>
<feature type="domain" description="Flagellar Assembly Protein A N-terminal region" evidence="2">
    <location>
        <begin position="80"/>
        <end position="191"/>
    </location>
</feature>
<keyword evidence="1" id="KW-0175">Coiled coil</keyword>
<evidence type="ECO:0000313" key="4">
    <source>
        <dbReference type="Proteomes" id="UP000469346"/>
    </source>
</evidence>
<dbReference type="PANTHER" id="PTHR38032:SF1">
    <property type="entry name" value="RNA-BINDING PROTEIN KHPB N-TERMINAL DOMAIN-CONTAINING PROTEIN"/>
    <property type="match status" value="1"/>
</dbReference>
<sequence>MRDHADDPRALRVQLETEGISAFDGRFRLVVRDRGMALHLVPEQGWEHADLPDIGDIFTTLSGLGLDAELFSTPRRRGDGWILAEGVPPLDGADGRLEILAEDPAPPGTAANGPAERTDWREPSDLIRNVLQDQPVAVLRKPSPGYAGKNVFGEPIPARAGRPAKVRLGDGVAAEEDEEGVRVRAARDGHLAWNGSVLSVADVFTVPGDVDYATGNLMFVGRRLEIGGDVLPGFRVQCRGDVHVKGLVNDGTVEAVGDVHVDGGVIGEKAEVRAGGDIRVGFAENARLDAGQDLYVRDHLLQVDCFCRGRLVVVEGKGAIVGGSSLALRGVEAQVIGSAAAVPTLVHVGYDPKAEETKEHLKDELDGWKLRLMKVKRKIRELRERNGGAGALEKAERIEAMVQQAIREAEARMDTLNQHFSRCRKARVVIRREVFPNIQVGIYNAWDVNKVHRSGPCEFFLDDAARVALSAGGEVRPLDG</sequence>
<organism evidence="3 4">
    <name type="scientific">Dissulfurirhabdus thermomarina</name>
    <dbReference type="NCBI Taxonomy" id="1765737"/>
    <lineage>
        <taxon>Bacteria</taxon>
        <taxon>Deltaproteobacteria</taxon>
        <taxon>Dissulfurirhabdaceae</taxon>
        <taxon>Dissulfurirhabdus</taxon>
    </lineage>
</organism>
<reference evidence="3 4" key="1">
    <citation type="submission" date="2020-02" db="EMBL/GenBank/DDBJ databases">
        <title>Comparative genomics of sulfur disproportionating microorganisms.</title>
        <authorList>
            <person name="Ward L.M."/>
            <person name="Bertran E."/>
            <person name="Johnston D.T."/>
        </authorList>
    </citation>
    <scope>NUCLEOTIDE SEQUENCE [LARGE SCALE GENOMIC DNA]</scope>
    <source>
        <strain evidence="3 4">DSM 100025</strain>
    </source>
</reference>
<name>A0A6N9TXQ3_DISTH</name>
<evidence type="ECO:0000313" key="3">
    <source>
        <dbReference type="EMBL" id="NDY43256.1"/>
    </source>
</evidence>
<dbReference type="Pfam" id="PF03961">
    <property type="entry name" value="FapA"/>
    <property type="match status" value="1"/>
</dbReference>
<proteinExistence type="predicted"/>
<dbReference type="InterPro" id="IPR046866">
    <property type="entry name" value="FapA_N"/>
</dbReference>
<keyword evidence="4" id="KW-1185">Reference proteome</keyword>
<feature type="coiled-coil region" evidence="1">
    <location>
        <begin position="358"/>
        <end position="426"/>
    </location>
</feature>
<dbReference type="Pfam" id="PF20250">
    <property type="entry name" value="FapA_N"/>
    <property type="match status" value="1"/>
</dbReference>
<gene>
    <name evidence="3" type="ORF">G3N55_10435</name>
</gene>
<dbReference type="InterPro" id="IPR005646">
    <property type="entry name" value="FapA"/>
</dbReference>
<dbReference type="PANTHER" id="PTHR38032">
    <property type="entry name" value="POLYMERASE-RELATED"/>
    <property type="match status" value="1"/>
</dbReference>
<evidence type="ECO:0000259" key="2">
    <source>
        <dbReference type="Pfam" id="PF20250"/>
    </source>
</evidence>
<comment type="caution">
    <text evidence="3">The sequence shown here is derived from an EMBL/GenBank/DDBJ whole genome shotgun (WGS) entry which is preliminary data.</text>
</comment>
<dbReference type="AlphaFoldDB" id="A0A6N9TXQ3"/>
<dbReference type="RefSeq" id="WP_163299366.1">
    <property type="nucleotide sequence ID" value="NZ_JAAGRR010000139.1"/>
</dbReference>
<evidence type="ECO:0000256" key="1">
    <source>
        <dbReference type="SAM" id="Coils"/>
    </source>
</evidence>